<dbReference type="Proteomes" id="UP001302249">
    <property type="component" value="Chromosome"/>
</dbReference>
<gene>
    <name evidence="1" type="ORF">RPR59_10425</name>
</gene>
<evidence type="ECO:0008006" key="3">
    <source>
        <dbReference type="Google" id="ProtNLM"/>
    </source>
</evidence>
<sequence length="48" mass="5142">MIQTEALDGKCALIVEDEYFVADDLRRGLSDAGMTIVGPVPDADAEMV</sequence>
<evidence type="ECO:0000313" key="1">
    <source>
        <dbReference type="EMBL" id="WNO52871.1"/>
    </source>
</evidence>
<organism evidence="1 2">
    <name type="scientific">Stakelama saccharophila</name>
    <dbReference type="NCBI Taxonomy" id="3075605"/>
    <lineage>
        <taxon>Bacteria</taxon>
        <taxon>Pseudomonadati</taxon>
        <taxon>Pseudomonadota</taxon>
        <taxon>Alphaproteobacteria</taxon>
        <taxon>Sphingomonadales</taxon>
        <taxon>Sphingomonadaceae</taxon>
        <taxon>Stakelama</taxon>
    </lineage>
</organism>
<dbReference type="RefSeq" id="WP_313913751.1">
    <property type="nucleotide sequence ID" value="NZ_CP135076.1"/>
</dbReference>
<dbReference type="EMBL" id="CP135076">
    <property type="protein sequence ID" value="WNO52871.1"/>
    <property type="molecule type" value="Genomic_DNA"/>
</dbReference>
<accession>A0ABZ0B8F0</accession>
<keyword evidence="2" id="KW-1185">Reference proteome</keyword>
<evidence type="ECO:0000313" key="2">
    <source>
        <dbReference type="Proteomes" id="UP001302249"/>
    </source>
</evidence>
<protein>
    <recommendedName>
        <fullName evidence="3">Response regulatory domain-containing protein</fullName>
    </recommendedName>
</protein>
<proteinExistence type="predicted"/>
<reference evidence="1 2" key="1">
    <citation type="submission" date="2023-09" db="EMBL/GenBank/DDBJ databases">
        <authorList>
            <person name="Rey-Velasco X."/>
        </authorList>
    </citation>
    <scope>NUCLEOTIDE SEQUENCE [LARGE SCALE GENOMIC DNA]</scope>
    <source>
        <strain evidence="1 2">W311</strain>
    </source>
</reference>
<dbReference type="Gene3D" id="3.40.50.2300">
    <property type="match status" value="1"/>
</dbReference>
<name>A0ABZ0B8F0_9SPHN</name>